<feature type="active site" evidence="8">
    <location>
        <position position="781"/>
    </location>
</feature>
<evidence type="ECO:0000256" key="10">
    <source>
        <dbReference type="SAM" id="SignalP"/>
    </source>
</evidence>
<sequence length="1187" mass="135698">MCILNCFRLCLFLLYILNECSSVCRLADASNYYHSNVEENNLDQKFFIKRLKVIPYYTDYIKQHPHFEKIKTAIIEPALKMWQRLLKVKARSQNQIYLFRSCVNHSKDAKLLSNGTRYYYCRDGCQQTSECYNGFIPDTYLDYCYELEDGVPKVSGHRGEGIKFNQLLYIVDSRNIYLCKNSETTGYAQFCRLDGLTDRPIAGYTNLCPSNIRLDYESIRLAVLTMAHELGHVLGFNSEAFRYMRDEQGNPRTIRERNTNEPILTDDKGYRIPDKSVLSYVTRVWRSAKTTVTRYLTALKTPMMLKMAREYFACERLEGVELDNNQPLYVRGHFSKRLIDNELMTPVLSSRSYISSITLGFFEDTGWYQVDYSLANPMGYGKYLGCNFVMKSCYEYMEIQKHKKSTFYPYCDQIGYSKTLCLKHENAYGYCDLRRYTTPRRLEFQYFNDPTLGGDYYRDMCPAYVPFTGTANTYSYCNTPEKESEVQPKENYMLHYFGNSSMCINHDSTRDWLVIHEHDILDVSSPKSSCMKHICTEKEGLILILGDKELVCPLKGKYIDLLFRGSYFSTNGSIICPPCRDICKIHATSYSSRFKRSAPDTGLKFLIEYTSSFQSNPLFEQIKTKIVLPALTYWEQTLGVKKLSSENIVLERQCLNGQTSYVKWPNGTIGTYCNSGCENITRCFTEPIPSNYLNGCKQLSGNHPTIQGDRGLGIPPNGYLIFVDASQSEPCQSDDLLAYALACQLEYGTDRPVAGYVNMCPNQLSVTPAEVRSTISTFIHEMAHALGFSSTSYAFLRDENGIPRTPRDPNTGLPALGQDADYIYKASTSTVAQVERIWVSAASTTVRKINAFVLPSVLAEARAHYNCPTMDGMDLEDDGGAGTAFVHFEKRITEDELMSGSYSKDSYVSTLTLAYFKDTGWYTVNMSMAQIWRFGKNWGCEFVLRSCYEYMRIRLAMNTPITPYCNKLSSTDIKCLNYDDAFGFCDLQRQKDKLPPENQYFTSIDGVASSEVPYYGGGSTLNDWCPIYRPFETVTGYKYSSYCRHIENQAVIDSQVNYALQYFGDDSICVNHDTYSQWISVVGGFYRYITFPYASCHKYNCTSSGIKLIIGNQIIDCPSDGDLMPINAYDNSINVRGLLLCPTCSGVCSVCSNKRPSLMSRMTCSKIMLLIPWITQYMFFKVRLFMI</sequence>
<evidence type="ECO:0000256" key="1">
    <source>
        <dbReference type="ARBA" id="ARBA00005860"/>
    </source>
</evidence>
<dbReference type="GO" id="GO:0016020">
    <property type="term" value="C:membrane"/>
    <property type="evidence" value="ECO:0007669"/>
    <property type="project" value="InterPro"/>
</dbReference>
<keyword evidence="4" id="KW-0378">Hydrolase</keyword>
<keyword evidence="5 9" id="KW-0862">Zinc</keyword>
<evidence type="ECO:0000313" key="11">
    <source>
        <dbReference type="EMBL" id="TNN08152.1"/>
    </source>
</evidence>
<dbReference type="GO" id="GO:0005737">
    <property type="term" value="C:cytoplasm"/>
    <property type="evidence" value="ECO:0007669"/>
    <property type="project" value="TreeGrafter"/>
</dbReference>
<protein>
    <recommendedName>
        <fullName evidence="7">Leishmanolysin-like peptidase</fullName>
    </recommendedName>
</protein>
<evidence type="ECO:0000256" key="3">
    <source>
        <dbReference type="ARBA" id="ARBA00022723"/>
    </source>
</evidence>
<evidence type="ECO:0000256" key="8">
    <source>
        <dbReference type="PIRSR" id="PIRSR601577-1"/>
    </source>
</evidence>
<dbReference type="FunFam" id="3.90.132.10:FF:000001">
    <property type="entry name" value="leishmanolysin-like peptidase isoform X2"/>
    <property type="match status" value="2"/>
</dbReference>
<evidence type="ECO:0000256" key="9">
    <source>
        <dbReference type="PIRSR" id="PIRSR601577-2"/>
    </source>
</evidence>
<keyword evidence="3 9" id="KW-0479">Metal-binding</keyword>
<dbReference type="GO" id="GO:0006508">
    <property type="term" value="P:proteolysis"/>
    <property type="evidence" value="ECO:0007669"/>
    <property type="project" value="UniProtKB-KW"/>
</dbReference>
<evidence type="ECO:0000256" key="5">
    <source>
        <dbReference type="ARBA" id="ARBA00022833"/>
    </source>
</evidence>
<dbReference type="PANTHER" id="PTHR10942:SF0">
    <property type="entry name" value="LEISHMANOLYSIN-LIKE PEPTIDASE"/>
    <property type="match status" value="1"/>
</dbReference>
<feature type="binding site" evidence="9">
    <location>
        <position position="887"/>
    </location>
    <ligand>
        <name>Zn(2+)</name>
        <dbReference type="ChEBI" id="CHEBI:29105"/>
        <note>catalytic</note>
    </ligand>
</feature>
<feature type="binding site" evidence="9">
    <location>
        <position position="780"/>
    </location>
    <ligand>
        <name>Zn(2+)</name>
        <dbReference type="ChEBI" id="CHEBI:29105"/>
        <note>catalytic</note>
    </ligand>
</feature>
<dbReference type="EMBL" id="SKCS01000414">
    <property type="protein sequence ID" value="TNN08152.1"/>
    <property type="molecule type" value="Genomic_DNA"/>
</dbReference>
<proteinExistence type="inferred from homology"/>
<feature type="signal peptide" evidence="10">
    <location>
        <begin position="1"/>
        <end position="22"/>
    </location>
</feature>
<name>A0A4Z2CV32_SCHJA</name>
<dbReference type="GO" id="GO:0004222">
    <property type="term" value="F:metalloendopeptidase activity"/>
    <property type="evidence" value="ECO:0007669"/>
    <property type="project" value="InterPro"/>
</dbReference>
<dbReference type="GO" id="GO:0007155">
    <property type="term" value="P:cell adhesion"/>
    <property type="evidence" value="ECO:0007669"/>
    <property type="project" value="InterPro"/>
</dbReference>
<dbReference type="Pfam" id="PF01457">
    <property type="entry name" value="Peptidase_M8"/>
    <property type="match status" value="2"/>
</dbReference>
<comment type="cofactor">
    <cofactor evidence="9">
        <name>Zn(2+)</name>
        <dbReference type="ChEBI" id="CHEBI:29105"/>
    </cofactor>
    <text evidence="9">Binds 1 zinc ion per subunit.</text>
</comment>
<dbReference type="InterPro" id="IPR001577">
    <property type="entry name" value="Peptidase_M8"/>
</dbReference>
<keyword evidence="12" id="KW-1185">Reference proteome</keyword>
<dbReference type="Proteomes" id="UP000311919">
    <property type="component" value="Unassembled WGS sequence"/>
</dbReference>
<dbReference type="OrthoDB" id="527990at2759"/>
<feature type="chain" id="PRO_5021501551" description="Leishmanolysin-like peptidase" evidence="10">
    <location>
        <begin position="23"/>
        <end position="1187"/>
    </location>
</feature>
<accession>A0A4Z2CV32</accession>
<feature type="binding site" evidence="9">
    <location>
        <position position="784"/>
    </location>
    <ligand>
        <name>Zn(2+)</name>
        <dbReference type="ChEBI" id="CHEBI:29105"/>
        <note>catalytic</note>
    </ligand>
</feature>
<gene>
    <name evidence="11" type="ORF">EWB00_007263</name>
</gene>
<dbReference type="Gene3D" id="2.10.55.10">
    <property type="entry name" value="Leishmanolysin domain 3"/>
    <property type="match status" value="2"/>
</dbReference>
<dbReference type="AlphaFoldDB" id="A0A4Z2CV32"/>
<reference evidence="11 12" key="1">
    <citation type="submission" date="2019-03" db="EMBL/GenBank/DDBJ databases">
        <title>An improved genome assembly of the fluke Schistosoma japonicum.</title>
        <authorList>
            <person name="Hu W."/>
            <person name="Luo F."/>
            <person name="Yin M."/>
            <person name="Mo X."/>
            <person name="Sun C."/>
            <person name="Wu Q."/>
            <person name="Zhu B."/>
            <person name="Xiang M."/>
            <person name="Wang J."/>
            <person name="Wang Y."/>
            <person name="Zhang T."/>
            <person name="Xu B."/>
            <person name="Zheng H."/>
            <person name="Feng Z."/>
        </authorList>
    </citation>
    <scope>NUCLEOTIDE SEQUENCE [LARGE SCALE GENOMIC DNA]</scope>
    <source>
        <strain evidence="11">HuSjv2</strain>
        <tissue evidence="11">Worms</tissue>
    </source>
</reference>
<keyword evidence="6 9" id="KW-0482">Metalloprotease</keyword>
<dbReference type="GO" id="GO:0046872">
    <property type="term" value="F:metal ion binding"/>
    <property type="evidence" value="ECO:0007669"/>
    <property type="project" value="UniProtKB-KW"/>
</dbReference>
<dbReference type="SUPFAM" id="SSF55486">
    <property type="entry name" value="Metalloproteases ('zincins'), catalytic domain"/>
    <property type="match status" value="2"/>
</dbReference>
<dbReference type="Gene3D" id="3.90.132.10">
    <property type="entry name" value="Leishmanolysin , domain 2"/>
    <property type="match status" value="2"/>
</dbReference>
<evidence type="ECO:0000256" key="4">
    <source>
        <dbReference type="ARBA" id="ARBA00022801"/>
    </source>
</evidence>
<keyword evidence="10" id="KW-0732">Signal</keyword>
<organism evidence="11 12">
    <name type="scientific">Schistosoma japonicum</name>
    <name type="common">Blood fluke</name>
    <dbReference type="NCBI Taxonomy" id="6182"/>
    <lineage>
        <taxon>Eukaryota</taxon>
        <taxon>Metazoa</taxon>
        <taxon>Spiralia</taxon>
        <taxon>Lophotrochozoa</taxon>
        <taxon>Platyhelminthes</taxon>
        <taxon>Trematoda</taxon>
        <taxon>Digenea</taxon>
        <taxon>Strigeidida</taxon>
        <taxon>Schistosomatoidea</taxon>
        <taxon>Schistosomatidae</taxon>
        <taxon>Schistosoma</taxon>
    </lineage>
</organism>
<keyword evidence="2" id="KW-0645">Protease</keyword>
<comment type="similarity">
    <text evidence="1">Belongs to the peptidase M8 family.</text>
</comment>
<dbReference type="Gene3D" id="3.10.170.20">
    <property type="match status" value="2"/>
</dbReference>
<evidence type="ECO:0000256" key="6">
    <source>
        <dbReference type="ARBA" id="ARBA00023049"/>
    </source>
</evidence>
<evidence type="ECO:0000256" key="2">
    <source>
        <dbReference type="ARBA" id="ARBA00022670"/>
    </source>
</evidence>
<evidence type="ECO:0000256" key="7">
    <source>
        <dbReference type="ARBA" id="ARBA00039717"/>
    </source>
</evidence>
<comment type="caution">
    <text evidence="11">The sequence shown here is derived from an EMBL/GenBank/DDBJ whole genome shotgun (WGS) entry which is preliminary data.</text>
</comment>
<evidence type="ECO:0000313" key="12">
    <source>
        <dbReference type="Proteomes" id="UP000311919"/>
    </source>
</evidence>
<dbReference type="PANTHER" id="PTHR10942">
    <property type="entry name" value="LEISHMANOLYSIN-LIKE PEPTIDASE"/>
    <property type="match status" value="1"/>
</dbReference>